<evidence type="ECO:0000256" key="3">
    <source>
        <dbReference type="ARBA" id="ARBA00023125"/>
    </source>
</evidence>
<evidence type="ECO:0000259" key="5">
    <source>
        <dbReference type="PROSITE" id="PS51898"/>
    </source>
</evidence>
<dbReference type="PROSITE" id="PS51898">
    <property type="entry name" value="TYR_RECOMBINASE"/>
    <property type="match status" value="1"/>
</dbReference>
<dbReference type="InterPro" id="IPR046668">
    <property type="entry name" value="DUF6538"/>
</dbReference>
<keyword evidence="2" id="KW-0229">DNA integration</keyword>
<dbReference type="SUPFAM" id="SSF56349">
    <property type="entry name" value="DNA breaking-rejoining enzymes"/>
    <property type="match status" value="1"/>
</dbReference>
<keyword evidence="4" id="KW-0233">DNA recombination</keyword>
<proteinExistence type="inferred from homology"/>
<dbReference type="InterPro" id="IPR013762">
    <property type="entry name" value="Integrase-like_cat_sf"/>
</dbReference>
<evidence type="ECO:0000256" key="2">
    <source>
        <dbReference type="ARBA" id="ARBA00022908"/>
    </source>
</evidence>
<dbReference type="Proteomes" id="UP000189410">
    <property type="component" value="Unassembled WGS sequence"/>
</dbReference>
<comment type="similarity">
    <text evidence="1">Belongs to the 'phage' integrase family.</text>
</comment>
<dbReference type="Pfam" id="PF20172">
    <property type="entry name" value="DUF6538"/>
    <property type="match status" value="1"/>
</dbReference>
<evidence type="ECO:0000256" key="4">
    <source>
        <dbReference type="ARBA" id="ARBA00023172"/>
    </source>
</evidence>
<protein>
    <recommendedName>
        <fullName evidence="5">Tyr recombinase domain-containing protein</fullName>
    </recommendedName>
</protein>
<dbReference type="InterPro" id="IPR050090">
    <property type="entry name" value="Tyrosine_recombinase_XerCD"/>
</dbReference>
<comment type="caution">
    <text evidence="6">The sequence shown here is derived from an EMBL/GenBank/DDBJ whole genome shotgun (WGS) entry which is preliminary data.</text>
</comment>
<keyword evidence="7" id="KW-1185">Reference proteome</keyword>
<dbReference type="PANTHER" id="PTHR30349">
    <property type="entry name" value="PHAGE INTEGRASE-RELATED"/>
    <property type="match status" value="1"/>
</dbReference>
<dbReference type="EMBL" id="MUFB01000021">
    <property type="protein sequence ID" value="OOE83494.1"/>
    <property type="molecule type" value="Genomic_DNA"/>
</dbReference>
<organism evidence="6 7">
    <name type="scientific">Salinivibrio siamensis</name>
    <dbReference type="NCBI Taxonomy" id="414286"/>
    <lineage>
        <taxon>Bacteria</taxon>
        <taxon>Pseudomonadati</taxon>
        <taxon>Pseudomonadota</taxon>
        <taxon>Gammaproteobacteria</taxon>
        <taxon>Vibrionales</taxon>
        <taxon>Vibrionaceae</taxon>
        <taxon>Salinivibrio</taxon>
    </lineage>
</organism>
<evidence type="ECO:0000256" key="1">
    <source>
        <dbReference type="ARBA" id="ARBA00008857"/>
    </source>
</evidence>
<name>A0ABX3K6X7_9GAMM</name>
<gene>
    <name evidence="6" type="ORF">BZG73_11590</name>
</gene>
<evidence type="ECO:0000313" key="7">
    <source>
        <dbReference type="Proteomes" id="UP000189410"/>
    </source>
</evidence>
<dbReference type="InterPro" id="IPR010998">
    <property type="entry name" value="Integrase_recombinase_N"/>
</dbReference>
<dbReference type="PANTHER" id="PTHR30349:SF41">
    <property type="entry name" value="INTEGRASE_RECOMBINASE PROTEIN MJ0367-RELATED"/>
    <property type="match status" value="1"/>
</dbReference>
<dbReference type="Gene3D" id="1.10.443.10">
    <property type="entry name" value="Intergrase catalytic core"/>
    <property type="match status" value="1"/>
</dbReference>
<dbReference type="Pfam" id="PF00589">
    <property type="entry name" value="Phage_integrase"/>
    <property type="match status" value="1"/>
</dbReference>
<sequence>MCDTQLSYTGDDLHIYKRKNSSVYYFQKRVPSRLVEHYGKRLIRFSLKTSNKTQAKQLATIEAGRLMKEFAELSGYSVPEKRVELVDLQNIAIEAANTWVKDKQDNMLTGSVDVEGIRNGLEASLDAIQEHAAGMLHDSLKLADAPRVQRVFEGAIPDRTTSQYNALTEPQKARAFIEFAQHLKAQTQTLLDSISGFSSDIKTITKPIPKIEKAPTLEYVANEFLENKQTEMVATGKPMSEKLKQRYQVSIEFLLGFMGADYPVKEVLAPDIRNLRKVLIDTPSNSAKLKETKNLTTPELIAVVSSGQLKHLPPLSITSINQRLEAISAMFKFAMQERYIAFNPAENMRLKKRVADKDARRPYSPEMLDRLLQLTKGTEHYWIVRIALCCGLRMNEIVQLRPSDIRQHQGIWYVSVNEEDGKALKTSSSARSVPLPDALLNLGFIEFVQSLSTETLFDIPLPKQGGYRSDIYSKRYAYFCRKHELRADRVTFHSLRHNFKDLALNAGVPEVAYKQLGGWSESSVSGNYGSGLTIASLKKHVETIDYPIDEQEAVDTRLHMAE</sequence>
<feature type="domain" description="Tyr recombinase" evidence="5">
    <location>
        <begin position="358"/>
        <end position="542"/>
    </location>
</feature>
<dbReference type="CDD" id="cd01184">
    <property type="entry name" value="INT_C_like_1"/>
    <property type="match status" value="1"/>
</dbReference>
<dbReference type="InterPro" id="IPR002104">
    <property type="entry name" value="Integrase_catalytic"/>
</dbReference>
<evidence type="ECO:0000313" key="6">
    <source>
        <dbReference type="EMBL" id="OOE83494.1"/>
    </source>
</evidence>
<dbReference type="Gene3D" id="1.10.150.130">
    <property type="match status" value="1"/>
</dbReference>
<dbReference type="InterPro" id="IPR011010">
    <property type="entry name" value="DNA_brk_join_enz"/>
</dbReference>
<reference evidence="6 7" key="1">
    <citation type="journal article" date="2017" name="Genome Announc.">
        <title>Draft Genome Sequences of Salinivibrio proteolyticus, Salinivibrio sharmensis, Salinivibrio siamensis, Salinivibrio costicola subsp. alcaliphilus, Salinivibrio costicola subsp. vallismortis, and 29 New Isolates Belonging to the Genus Salinivibrio.</title>
        <authorList>
            <person name="Lopez-Hermoso C."/>
            <person name="de la Haba R.R."/>
            <person name="Sanchez-Porro C."/>
            <person name="Bayliss S.C."/>
            <person name="Feil E.J."/>
            <person name="Ventosa A."/>
        </authorList>
    </citation>
    <scope>NUCLEOTIDE SEQUENCE [LARGE SCALE GENOMIC DNA]</scope>
    <source>
        <strain evidence="6 7">JCM 14472</strain>
    </source>
</reference>
<accession>A0ABX3K6X7</accession>
<keyword evidence="3" id="KW-0238">DNA-binding</keyword>